<keyword evidence="11" id="KW-1185">Reference proteome</keyword>
<dbReference type="InterPro" id="IPR017972">
    <property type="entry name" value="Cyt_P450_CS"/>
</dbReference>
<keyword evidence="5 8" id="KW-0560">Oxidoreductase</keyword>
<name>A0A4S8MIN6_DENBC</name>
<evidence type="ECO:0000256" key="8">
    <source>
        <dbReference type="RuleBase" id="RU000461"/>
    </source>
</evidence>
<dbReference type="InterPro" id="IPR001128">
    <property type="entry name" value="Cyt_P450"/>
</dbReference>
<organism evidence="10 11">
    <name type="scientific">Dendrothele bispora (strain CBS 962.96)</name>
    <dbReference type="NCBI Taxonomy" id="1314807"/>
    <lineage>
        <taxon>Eukaryota</taxon>
        <taxon>Fungi</taxon>
        <taxon>Dikarya</taxon>
        <taxon>Basidiomycota</taxon>
        <taxon>Agaricomycotina</taxon>
        <taxon>Agaricomycetes</taxon>
        <taxon>Agaricomycetidae</taxon>
        <taxon>Agaricales</taxon>
        <taxon>Agaricales incertae sedis</taxon>
        <taxon>Dendrothele</taxon>
    </lineage>
</organism>
<keyword evidence="8" id="KW-0503">Monooxygenase</keyword>
<feature type="transmembrane region" description="Helical" evidence="9">
    <location>
        <begin position="7"/>
        <end position="30"/>
    </location>
</feature>
<dbReference type="SUPFAM" id="SSF48264">
    <property type="entry name" value="Cytochrome P450"/>
    <property type="match status" value="1"/>
</dbReference>
<evidence type="ECO:0000256" key="3">
    <source>
        <dbReference type="ARBA" id="ARBA00010617"/>
    </source>
</evidence>
<keyword evidence="9" id="KW-1133">Transmembrane helix</keyword>
<evidence type="ECO:0000256" key="2">
    <source>
        <dbReference type="ARBA" id="ARBA00005179"/>
    </source>
</evidence>
<dbReference type="AlphaFoldDB" id="A0A4S8MIN6"/>
<accession>A0A4S8MIN6</accession>
<keyword evidence="9" id="KW-0812">Transmembrane</keyword>
<dbReference type="Pfam" id="PF00067">
    <property type="entry name" value="p450"/>
    <property type="match status" value="1"/>
</dbReference>
<evidence type="ECO:0000256" key="6">
    <source>
        <dbReference type="ARBA" id="ARBA00023004"/>
    </source>
</evidence>
<keyword evidence="4 7" id="KW-0479">Metal-binding</keyword>
<dbReference type="PRINTS" id="PR00465">
    <property type="entry name" value="EP450IV"/>
</dbReference>
<protein>
    <submittedName>
        <fullName evidence="10">Cytochrome P450</fullName>
    </submittedName>
</protein>
<dbReference type="EMBL" id="ML179075">
    <property type="protein sequence ID" value="THV02610.1"/>
    <property type="molecule type" value="Genomic_DNA"/>
</dbReference>
<dbReference type="PROSITE" id="PS00086">
    <property type="entry name" value="CYTOCHROME_P450"/>
    <property type="match status" value="1"/>
</dbReference>
<gene>
    <name evidence="10" type="ORF">K435DRAFT_836277</name>
</gene>
<dbReference type="InterPro" id="IPR036396">
    <property type="entry name" value="Cyt_P450_sf"/>
</dbReference>
<evidence type="ECO:0000256" key="7">
    <source>
        <dbReference type="PIRSR" id="PIRSR602403-1"/>
    </source>
</evidence>
<dbReference type="InterPro" id="IPR050121">
    <property type="entry name" value="Cytochrome_P450_monoxygenase"/>
</dbReference>
<keyword evidence="9" id="KW-0472">Membrane</keyword>
<evidence type="ECO:0000313" key="10">
    <source>
        <dbReference type="EMBL" id="THV02610.1"/>
    </source>
</evidence>
<dbReference type="GO" id="GO:0020037">
    <property type="term" value="F:heme binding"/>
    <property type="evidence" value="ECO:0007669"/>
    <property type="project" value="InterPro"/>
</dbReference>
<dbReference type="InterPro" id="IPR002403">
    <property type="entry name" value="Cyt_P450_E_grp-IV"/>
</dbReference>
<reference evidence="10 11" key="1">
    <citation type="journal article" date="2019" name="Nat. Ecol. Evol.">
        <title>Megaphylogeny resolves global patterns of mushroom evolution.</title>
        <authorList>
            <person name="Varga T."/>
            <person name="Krizsan K."/>
            <person name="Foldi C."/>
            <person name="Dima B."/>
            <person name="Sanchez-Garcia M."/>
            <person name="Sanchez-Ramirez S."/>
            <person name="Szollosi G.J."/>
            <person name="Szarkandi J.G."/>
            <person name="Papp V."/>
            <person name="Albert L."/>
            <person name="Andreopoulos W."/>
            <person name="Angelini C."/>
            <person name="Antonin V."/>
            <person name="Barry K.W."/>
            <person name="Bougher N.L."/>
            <person name="Buchanan P."/>
            <person name="Buyck B."/>
            <person name="Bense V."/>
            <person name="Catcheside P."/>
            <person name="Chovatia M."/>
            <person name="Cooper J."/>
            <person name="Damon W."/>
            <person name="Desjardin D."/>
            <person name="Finy P."/>
            <person name="Geml J."/>
            <person name="Haridas S."/>
            <person name="Hughes K."/>
            <person name="Justo A."/>
            <person name="Karasinski D."/>
            <person name="Kautmanova I."/>
            <person name="Kiss B."/>
            <person name="Kocsube S."/>
            <person name="Kotiranta H."/>
            <person name="LaButti K.M."/>
            <person name="Lechner B.E."/>
            <person name="Liimatainen K."/>
            <person name="Lipzen A."/>
            <person name="Lukacs Z."/>
            <person name="Mihaltcheva S."/>
            <person name="Morgado L.N."/>
            <person name="Niskanen T."/>
            <person name="Noordeloos M.E."/>
            <person name="Ohm R.A."/>
            <person name="Ortiz-Santana B."/>
            <person name="Ovrebo C."/>
            <person name="Racz N."/>
            <person name="Riley R."/>
            <person name="Savchenko A."/>
            <person name="Shiryaev A."/>
            <person name="Soop K."/>
            <person name="Spirin V."/>
            <person name="Szebenyi C."/>
            <person name="Tomsovsky M."/>
            <person name="Tulloss R.E."/>
            <person name="Uehling J."/>
            <person name="Grigoriev I.V."/>
            <person name="Vagvolgyi C."/>
            <person name="Papp T."/>
            <person name="Martin F.M."/>
            <person name="Miettinen O."/>
            <person name="Hibbett D.S."/>
            <person name="Nagy L.G."/>
        </authorList>
    </citation>
    <scope>NUCLEOTIDE SEQUENCE [LARGE SCALE GENOMIC DNA]</scope>
    <source>
        <strain evidence="10 11">CBS 962.96</strain>
    </source>
</reference>
<dbReference type="OrthoDB" id="1470350at2759"/>
<dbReference type="PANTHER" id="PTHR24305:SF157">
    <property type="entry name" value="N-ACETYLTRYPTOPHAN 6-HYDROXYLASE IVOC-RELATED"/>
    <property type="match status" value="1"/>
</dbReference>
<comment type="similarity">
    <text evidence="3 8">Belongs to the cytochrome P450 family.</text>
</comment>
<proteinExistence type="inferred from homology"/>
<dbReference type="Proteomes" id="UP000297245">
    <property type="component" value="Unassembled WGS sequence"/>
</dbReference>
<dbReference type="PANTHER" id="PTHR24305">
    <property type="entry name" value="CYTOCHROME P450"/>
    <property type="match status" value="1"/>
</dbReference>
<dbReference type="PRINTS" id="PR00385">
    <property type="entry name" value="P450"/>
</dbReference>
<evidence type="ECO:0000256" key="4">
    <source>
        <dbReference type="ARBA" id="ARBA00022723"/>
    </source>
</evidence>
<keyword evidence="6 7" id="KW-0408">Iron</keyword>
<comment type="pathway">
    <text evidence="2">Secondary metabolite biosynthesis.</text>
</comment>
<comment type="cofactor">
    <cofactor evidence="1 7">
        <name>heme</name>
        <dbReference type="ChEBI" id="CHEBI:30413"/>
    </cofactor>
</comment>
<dbReference type="GO" id="GO:0004497">
    <property type="term" value="F:monooxygenase activity"/>
    <property type="evidence" value="ECO:0007669"/>
    <property type="project" value="UniProtKB-KW"/>
</dbReference>
<dbReference type="GO" id="GO:0005506">
    <property type="term" value="F:iron ion binding"/>
    <property type="evidence" value="ECO:0007669"/>
    <property type="project" value="InterPro"/>
</dbReference>
<sequence length="513" mass="57373">MSAFLPALDFVTLVSLVCAFVVLGVSVALYQDASNSLNRFPGPYLARWTGYYQAYFDIVKDGGWLDHLQELHRKYAIKVRSSVLARMKYLHFSDPLAYGDIYSNPKSMKDPKAYGAFLQPLATLVQTDSREVSARKPLISPFFSRQAVLNNLQETITFTVDKLLHQLTANHSTGKIPANLNLAYRSTAFDIISTYCFAKSPDIVSSPAFQSETLVGLDTSLSSVKFTTHSRIIRTLASHMPDWLGTKLGLKAVLDQTKDIVAMVDETLRTSEDADSDHRTIFSSILEGVRNGEYASRRESQTITRAWLIDEGVVLRFAGSDTTSNACTIGTRCLLADPRMLEKLMKELDEAWPDKNTPVKLEILERLPYLTAVIKESLRLSHGTVSPMKRVIGAGGAKIAGLYVPEGTSVAMGNTFVHLSPQVFPEPTRFYPERWLESNSGVLEKYLVAFGKGPRSCLGVNLAWCEMYVILGSIFRKLDLKPTVDVSSPWKFKEYFLPVYEENILHVTVRERP</sequence>
<dbReference type="CDD" id="cd11062">
    <property type="entry name" value="CYP58-like"/>
    <property type="match status" value="1"/>
</dbReference>
<evidence type="ECO:0000256" key="9">
    <source>
        <dbReference type="SAM" id="Phobius"/>
    </source>
</evidence>
<evidence type="ECO:0000313" key="11">
    <source>
        <dbReference type="Proteomes" id="UP000297245"/>
    </source>
</evidence>
<dbReference type="GO" id="GO:0016705">
    <property type="term" value="F:oxidoreductase activity, acting on paired donors, with incorporation or reduction of molecular oxygen"/>
    <property type="evidence" value="ECO:0007669"/>
    <property type="project" value="InterPro"/>
</dbReference>
<keyword evidence="7 8" id="KW-0349">Heme</keyword>
<evidence type="ECO:0000256" key="5">
    <source>
        <dbReference type="ARBA" id="ARBA00023002"/>
    </source>
</evidence>
<evidence type="ECO:0000256" key="1">
    <source>
        <dbReference type="ARBA" id="ARBA00001971"/>
    </source>
</evidence>
<dbReference type="Gene3D" id="1.10.630.10">
    <property type="entry name" value="Cytochrome P450"/>
    <property type="match status" value="1"/>
</dbReference>
<feature type="binding site" description="axial binding residue" evidence="7">
    <location>
        <position position="457"/>
    </location>
    <ligand>
        <name>heme</name>
        <dbReference type="ChEBI" id="CHEBI:30413"/>
    </ligand>
    <ligandPart>
        <name>Fe</name>
        <dbReference type="ChEBI" id="CHEBI:18248"/>
    </ligandPart>
</feature>